<dbReference type="VEuPathDB" id="FungiDB:EYZ11_008473"/>
<dbReference type="InterPro" id="IPR005656">
    <property type="entry name" value="MmgE_PrpD"/>
</dbReference>
<evidence type="ECO:0000313" key="4">
    <source>
        <dbReference type="EMBL" id="KAA8649352.1"/>
    </source>
</evidence>
<evidence type="ECO:0000259" key="3">
    <source>
        <dbReference type="Pfam" id="PF19305"/>
    </source>
</evidence>
<reference evidence="4 5" key="1">
    <citation type="submission" date="2019-08" db="EMBL/GenBank/DDBJ databases">
        <title>The genome sequence of a newly discovered highly antifungal drug resistant Aspergillus species, Aspergillus tanneri NIH 1004.</title>
        <authorList>
            <person name="Mounaud S."/>
            <person name="Singh I."/>
            <person name="Joardar V."/>
            <person name="Pakala S."/>
            <person name="Pakala S."/>
            <person name="Venepally P."/>
            <person name="Chung J.K."/>
            <person name="Losada L."/>
            <person name="Nierman W.C."/>
        </authorList>
    </citation>
    <scope>NUCLEOTIDE SEQUENCE [LARGE SCALE GENOMIC DNA]</scope>
    <source>
        <strain evidence="4 5">NIH1004</strain>
    </source>
</reference>
<dbReference type="InterPro" id="IPR045336">
    <property type="entry name" value="MmgE_PrpD_N"/>
</dbReference>
<name>A0A5M9MQG3_9EURO</name>
<accession>A0A5M9MQG3</accession>
<dbReference type="InterPro" id="IPR036148">
    <property type="entry name" value="MmgE/PrpD_sf"/>
</dbReference>
<organism evidence="4 5">
    <name type="scientific">Aspergillus tanneri</name>
    <dbReference type="NCBI Taxonomy" id="1220188"/>
    <lineage>
        <taxon>Eukaryota</taxon>
        <taxon>Fungi</taxon>
        <taxon>Dikarya</taxon>
        <taxon>Ascomycota</taxon>
        <taxon>Pezizomycotina</taxon>
        <taxon>Eurotiomycetes</taxon>
        <taxon>Eurotiomycetidae</taxon>
        <taxon>Eurotiales</taxon>
        <taxon>Aspergillaceae</taxon>
        <taxon>Aspergillus</taxon>
        <taxon>Aspergillus subgen. Circumdati</taxon>
    </lineage>
</organism>
<dbReference type="GeneID" id="54327955"/>
<comment type="caution">
    <text evidence="4">The sequence shown here is derived from an EMBL/GenBank/DDBJ whole genome shotgun (WGS) entry which is preliminary data.</text>
</comment>
<dbReference type="InterPro" id="IPR045337">
    <property type="entry name" value="MmgE_PrpD_C"/>
</dbReference>
<evidence type="ECO:0000259" key="2">
    <source>
        <dbReference type="Pfam" id="PF03972"/>
    </source>
</evidence>
<sequence length="477" mass="51641">MSPSTLGESEQLDIKLPATKANHTADTGPTTQLCHWVANLRPEDIPESVLARAKYLILDGIACALVGAKKLGPVAAAMMNAAFIQATELDDYHSEAPLHAASIAIPSIIAASEVLKRERKAVSGIQAILAAIVCFETGPRIGKAVHGADLLVNGWHCGAIYGAPAGALAAGKTLDLSSDFMEDAVGIACTQACGLMSAQYGGMIKRVQHGFAARNGLLGALLAHGGYEGIKKVLERPYGGFLTMFTKGNGKDTQYKPQEVTAELGSFWHTFALRIKMYACCGLTHGAIEAIENLQRQYPTLFAGSNLHNVKRVSVELSHSSYSHCGWLPEERPITSTAAQMSAPYIFATQFVDRQCLLAQFSERDGNLERPEVWNLAKKFNLRHNEEFDKLDQTSGGHVVVEFIDGTKVEETVAKPRGVKEPISNELILEKYRLLVGSILDQNKVQDIEQMVLNLESMGDISPLVEVLNSSVRPVFG</sequence>
<dbReference type="AlphaFoldDB" id="A0A5M9MQG3"/>
<dbReference type="Proteomes" id="UP000324241">
    <property type="component" value="Unassembled WGS sequence"/>
</dbReference>
<dbReference type="PANTHER" id="PTHR16943">
    <property type="entry name" value="2-METHYLCITRATE DEHYDRATASE-RELATED"/>
    <property type="match status" value="1"/>
</dbReference>
<gene>
    <name evidence="4" type="primary">CAD1</name>
    <name evidence="4" type="ORF">ATNIH1004_005253</name>
</gene>
<dbReference type="RefSeq" id="XP_033428713.1">
    <property type="nucleotide sequence ID" value="XM_033569907.1"/>
</dbReference>
<dbReference type="InterPro" id="IPR042188">
    <property type="entry name" value="MmgE/PrpD_sf_2"/>
</dbReference>
<dbReference type="InterPro" id="IPR042183">
    <property type="entry name" value="MmgE/PrpD_sf_1"/>
</dbReference>
<proteinExistence type="inferred from homology"/>
<evidence type="ECO:0000313" key="5">
    <source>
        <dbReference type="Proteomes" id="UP000324241"/>
    </source>
</evidence>
<dbReference type="SUPFAM" id="SSF103378">
    <property type="entry name" value="2-methylcitrate dehydratase PrpD"/>
    <property type="match status" value="1"/>
</dbReference>
<dbReference type="PANTHER" id="PTHR16943:SF8">
    <property type="entry name" value="2-METHYLCITRATE DEHYDRATASE"/>
    <property type="match status" value="1"/>
</dbReference>
<feature type="domain" description="MmgE/PrpD C-terminal" evidence="3">
    <location>
        <begin position="278"/>
        <end position="456"/>
    </location>
</feature>
<dbReference type="EMBL" id="QUQM01000003">
    <property type="protein sequence ID" value="KAA8649352.1"/>
    <property type="molecule type" value="Genomic_DNA"/>
</dbReference>
<dbReference type="Gene3D" id="3.30.1330.120">
    <property type="entry name" value="2-methylcitrate dehydratase PrpD"/>
    <property type="match status" value="1"/>
</dbReference>
<dbReference type="Gene3D" id="1.10.4100.10">
    <property type="entry name" value="2-methylcitrate dehydratase PrpD"/>
    <property type="match status" value="2"/>
</dbReference>
<protein>
    <submittedName>
        <fullName evidence="4">Cinnamoyl-Coa reductase</fullName>
    </submittedName>
</protein>
<evidence type="ECO:0000256" key="1">
    <source>
        <dbReference type="ARBA" id="ARBA00006174"/>
    </source>
</evidence>
<dbReference type="Pfam" id="PF19305">
    <property type="entry name" value="MmgE_PrpD_C"/>
    <property type="match status" value="1"/>
</dbReference>
<dbReference type="GO" id="GO:0016829">
    <property type="term" value="F:lyase activity"/>
    <property type="evidence" value="ECO:0007669"/>
    <property type="project" value="InterPro"/>
</dbReference>
<dbReference type="OrthoDB" id="10267976at2759"/>
<dbReference type="Pfam" id="PF03972">
    <property type="entry name" value="MmgE_PrpD_N"/>
    <property type="match status" value="1"/>
</dbReference>
<comment type="similarity">
    <text evidence="1">Belongs to the PrpD family.</text>
</comment>
<feature type="domain" description="MmgE/PrpD N-terminal" evidence="2">
    <location>
        <begin position="69"/>
        <end position="249"/>
    </location>
</feature>